<dbReference type="AlphaFoldDB" id="A0A4Z2E8V6"/>
<dbReference type="EMBL" id="SRLO01013063">
    <property type="protein sequence ID" value="TNN25248.1"/>
    <property type="molecule type" value="Genomic_DNA"/>
</dbReference>
<feature type="region of interest" description="Disordered" evidence="1">
    <location>
        <begin position="1"/>
        <end position="20"/>
    </location>
</feature>
<keyword evidence="3" id="KW-1185">Reference proteome</keyword>
<dbReference type="Proteomes" id="UP000314294">
    <property type="component" value="Unassembled WGS sequence"/>
</dbReference>
<protein>
    <submittedName>
        <fullName evidence="2">Uncharacterized protein</fullName>
    </submittedName>
</protein>
<name>A0A4Z2E8V6_9TELE</name>
<reference evidence="2 3" key="1">
    <citation type="submission" date="2019-03" db="EMBL/GenBank/DDBJ databases">
        <title>First draft genome of Liparis tanakae, snailfish: a comprehensive survey of snailfish specific genes.</title>
        <authorList>
            <person name="Kim W."/>
            <person name="Song I."/>
            <person name="Jeong J.-H."/>
            <person name="Kim D."/>
            <person name="Kim S."/>
            <person name="Ryu S."/>
            <person name="Song J.Y."/>
            <person name="Lee S.K."/>
        </authorList>
    </citation>
    <scope>NUCLEOTIDE SEQUENCE [LARGE SCALE GENOMIC DNA]</scope>
    <source>
        <tissue evidence="2">Muscle</tissue>
    </source>
</reference>
<proteinExistence type="predicted"/>
<evidence type="ECO:0000313" key="3">
    <source>
        <dbReference type="Proteomes" id="UP000314294"/>
    </source>
</evidence>
<comment type="caution">
    <text evidence="2">The sequence shown here is derived from an EMBL/GenBank/DDBJ whole genome shotgun (WGS) entry which is preliminary data.</text>
</comment>
<feature type="compositionally biased region" description="Basic and acidic residues" evidence="1">
    <location>
        <begin position="55"/>
        <end position="66"/>
    </location>
</feature>
<gene>
    <name evidence="2" type="ORF">EYF80_064624</name>
</gene>
<organism evidence="2 3">
    <name type="scientific">Liparis tanakae</name>
    <name type="common">Tanaka's snailfish</name>
    <dbReference type="NCBI Taxonomy" id="230148"/>
    <lineage>
        <taxon>Eukaryota</taxon>
        <taxon>Metazoa</taxon>
        <taxon>Chordata</taxon>
        <taxon>Craniata</taxon>
        <taxon>Vertebrata</taxon>
        <taxon>Euteleostomi</taxon>
        <taxon>Actinopterygii</taxon>
        <taxon>Neopterygii</taxon>
        <taxon>Teleostei</taxon>
        <taxon>Neoteleostei</taxon>
        <taxon>Acanthomorphata</taxon>
        <taxon>Eupercaria</taxon>
        <taxon>Perciformes</taxon>
        <taxon>Cottioidei</taxon>
        <taxon>Cottales</taxon>
        <taxon>Liparidae</taxon>
        <taxon>Liparis</taxon>
    </lineage>
</organism>
<evidence type="ECO:0000313" key="2">
    <source>
        <dbReference type="EMBL" id="TNN25248.1"/>
    </source>
</evidence>
<feature type="region of interest" description="Disordered" evidence="1">
    <location>
        <begin position="55"/>
        <end position="86"/>
    </location>
</feature>
<feature type="compositionally biased region" description="Basic residues" evidence="1">
    <location>
        <begin position="74"/>
        <end position="86"/>
    </location>
</feature>
<evidence type="ECO:0000256" key="1">
    <source>
        <dbReference type="SAM" id="MobiDB-lite"/>
    </source>
</evidence>
<accession>A0A4Z2E8V6</accession>
<sequence>MLFVPHENKTIPPDSSRSRGGVVAAWRRGAVAPWWRHVSPAAACRLVVAALTRPRDTEVSHVRGPRDAAVTSHYGRRGRERARRAG</sequence>